<dbReference type="EMBL" id="CP159989">
    <property type="protein sequence ID" value="XCP82277.1"/>
    <property type="molecule type" value="Genomic_DNA"/>
</dbReference>
<reference evidence="2" key="1">
    <citation type="submission" date="2024-05" db="EMBL/GenBank/DDBJ databases">
        <title>Draft genome assemblies of 36 bacteria isolated from hibernating arctic ground squirrels.</title>
        <authorList>
            <person name="McKee H."/>
            <person name="Mullen L."/>
            <person name="Drown D.M."/>
            <person name="Duddleston K.N."/>
        </authorList>
    </citation>
    <scope>NUCLEOTIDE SEQUENCE</scope>
    <source>
        <strain evidence="2">AR004</strain>
    </source>
</reference>
<dbReference type="AlphaFoldDB" id="A0AAU8N192"/>
<evidence type="ECO:0000259" key="1">
    <source>
        <dbReference type="Pfam" id="PF13625"/>
    </source>
</evidence>
<feature type="domain" description="Helicase XPB/Ssl2 N-terminal" evidence="1">
    <location>
        <begin position="411"/>
        <end position="532"/>
    </location>
</feature>
<keyword evidence="2" id="KW-0347">Helicase</keyword>
<keyword evidence="2" id="KW-0378">Hydrolase</keyword>
<protein>
    <submittedName>
        <fullName evidence="2">Helicase-associated domain-containing protein</fullName>
    </submittedName>
</protein>
<dbReference type="GO" id="GO:0004386">
    <property type="term" value="F:helicase activity"/>
    <property type="evidence" value="ECO:0007669"/>
    <property type="project" value="UniProtKB-KW"/>
</dbReference>
<keyword evidence="2" id="KW-0547">Nucleotide-binding</keyword>
<organism evidence="2">
    <name type="scientific">Actinomyces timonensis</name>
    <dbReference type="NCBI Taxonomy" id="1288391"/>
    <lineage>
        <taxon>Bacteria</taxon>
        <taxon>Bacillati</taxon>
        <taxon>Actinomycetota</taxon>
        <taxon>Actinomycetes</taxon>
        <taxon>Actinomycetales</taxon>
        <taxon>Actinomycetaceae</taxon>
        <taxon>Actinomyces</taxon>
    </lineage>
</organism>
<keyword evidence="2" id="KW-0067">ATP-binding</keyword>
<accession>A0AAU8N192</accession>
<evidence type="ECO:0000313" key="2">
    <source>
        <dbReference type="EMBL" id="XCP82277.1"/>
    </source>
</evidence>
<proteinExistence type="predicted"/>
<sequence>MSSEEARRRAASAPVPATVEDLAARLTGLADREIAALLLARPDLLSPPSPSFTALAARAAGRTSTDLALAQLDAAAIAVAEGLVGPVPGQAGPAGAASADDLAAILADRLSLPLETVASRLSELSRLALTISNRPAPGLAEALAPVAASWPPPTEALTGPSPDSLAIIEPRTVAAESAQRAEEAVRLVTALLREWSREPGPLLRTGGVGVRPLARTAEALALAPAQAATVIEIAAAADLLGLDDDGAAWLPAAPAMAWLAHDDAPPLPERWAALAAAWASSARTPWLVGSRGEDGALRAVLGDAAEAPWARSLRHRVLRLLAVLPDGASATPGFVRATLTAARPRRAIPEGAITAILAEAELLGITGAGALSRAGRALAERESLGADADPASLGALEDALAADLPEPVPMLLVQSDLTAIVPGRPVAPLAALLERSAVVESRGGALALRFTPDSVRGALDAGLSAAELLDALGAYSPAPLPGALEALVEDAARRHGAIRVRPIASILRVPDPATAAGLLAESRLAGLGLNEAAPGIITATASAGQVLRELRATGLAPVMEDGQGRLVIDGGPGGADGARGRGAAPEPTRPGRVIASRRRAPASRELAVMVGRMRAGQEALAAAGPAVAASDPVHALAVLRQGQANRSLLRLRLAGPDGEVQEREVRVRAVEPGRVRLADVARETELTVAVHRIVSVAPVSRD</sequence>
<gene>
    <name evidence="2" type="ORF">ABXS69_10105</name>
</gene>
<dbReference type="InterPro" id="IPR032830">
    <property type="entry name" value="XPB/Ssl2_N"/>
</dbReference>
<name>A0AAU8N192_9ACTO</name>
<dbReference type="Pfam" id="PF13625">
    <property type="entry name" value="Helicase_C_3"/>
    <property type="match status" value="1"/>
</dbReference>
<dbReference type="RefSeq" id="WP_366180522.1">
    <property type="nucleotide sequence ID" value="NZ_CP159989.1"/>
</dbReference>